<accession>A0ABY2WYU1</accession>
<gene>
    <name evidence="3" type="ORF">FGK63_11360</name>
</gene>
<name>A0ABY2WYU1_9RHOB</name>
<protein>
    <recommendedName>
        <fullName evidence="2">Putative Flp pilus-assembly TadG-like N-terminal domain-containing protein</fullName>
    </recommendedName>
</protein>
<dbReference type="Proteomes" id="UP001193035">
    <property type="component" value="Unassembled WGS sequence"/>
</dbReference>
<keyword evidence="4" id="KW-1185">Reference proteome</keyword>
<proteinExistence type="predicted"/>
<comment type="caution">
    <text evidence="3">The sequence shown here is derived from an EMBL/GenBank/DDBJ whole genome shotgun (WGS) entry which is preliminary data.</text>
</comment>
<reference evidence="3 4" key="1">
    <citation type="submission" date="2019-05" db="EMBL/GenBank/DDBJ databases">
        <title>Ruegeria sp. nov., isolated from tidal flat.</title>
        <authorList>
            <person name="Kim W."/>
        </authorList>
    </citation>
    <scope>NUCLEOTIDE SEQUENCE [LARGE SCALE GENOMIC DNA]</scope>
    <source>
        <strain evidence="3 4">CAU 1488</strain>
    </source>
</reference>
<evidence type="ECO:0000313" key="4">
    <source>
        <dbReference type="Proteomes" id="UP001193035"/>
    </source>
</evidence>
<feature type="transmembrane region" description="Helical" evidence="1">
    <location>
        <begin position="34"/>
        <end position="56"/>
    </location>
</feature>
<evidence type="ECO:0000313" key="3">
    <source>
        <dbReference type="EMBL" id="TMV08037.1"/>
    </source>
</evidence>
<dbReference type="InterPro" id="IPR028087">
    <property type="entry name" value="Tad_N"/>
</dbReference>
<dbReference type="SUPFAM" id="SSF53300">
    <property type="entry name" value="vWA-like"/>
    <property type="match status" value="1"/>
</dbReference>
<dbReference type="EMBL" id="VCPD01000003">
    <property type="protein sequence ID" value="TMV08037.1"/>
    <property type="molecule type" value="Genomic_DNA"/>
</dbReference>
<dbReference type="InterPro" id="IPR036465">
    <property type="entry name" value="vWFA_dom_sf"/>
</dbReference>
<keyword evidence="1" id="KW-0812">Transmembrane</keyword>
<dbReference type="RefSeq" id="WP_138842231.1">
    <property type="nucleotide sequence ID" value="NZ_VCPD01000003.1"/>
</dbReference>
<dbReference type="Gene3D" id="3.40.50.410">
    <property type="entry name" value="von Willebrand factor, type A domain"/>
    <property type="match status" value="1"/>
</dbReference>
<sequence>MRKHFENFIGRNSAAALFSQTRSGEFHRDERGSVTILSVFLFLIILMVAGIGVDLMRYERDRAILQSTLDRAVLAAADLDQKLPPTEVVSNYLDKAGLSGKFPTPTVNSGIGYRKVTANAQIDVPTFFMHLSGVDMLNAPALSSAEESIGGVEISLILDVSGSMNSYSRLTNLKVAAKDFVDQMVNNTEDGKLSISIVPYATQVSVPQNIFSQYNTTGTNNYSRCINFAASDFNATAISQTAPLQRTMHFDPWQDTDRRDNGQFLGQSTNTNSYYGRPVCEAWASREIMPFQKNATTLKNYIDSFVARGNTSLDIGMKWGTAMLDPAFRPVVNSLIAAGDVDAGFNTRPANYNSGDTLKVIVLMTDGNNTSQYYIDENYRSGMSNIWWNAQEKVYSVYDPQSDSYYWPDYDDLNAYRWQDHPYGNDNKHKDCNSYSCWTDNEDEPGEAVRLDYPELWARTSLKFNVQEHYYPWMNDSTARSIWEYGVRSYYNDTIKDVRTKAICDAAKAGNKGIILYTIAFEAPSEGKAVLKYCASSDSHYYDVKGLEISDAFASIASSIRKLRLTQ</sequence>
<keyword evidence="1" id="KW-1133">Transmembrane helix</keyword>
<evidence type="ECO:0000256" key="1">
    <source>
        <dbReference type="SAM" id="Phobius"/>
    </source>
</evidence>
<organism evidence="3 4">
    <name type="scientific">Ruegeria sediminis</name>
    <dbReference type="NCBI Taxonomy" id="2583820"/>
    <lineage>
        <taxon>Bacteria</taxon>
        <taxon>Pseudomonadati</taxon>
        <taxon>Pseudomonadota</taxon>
        <taxon>Alphaproteobacteria</taxon>
        <taxon>Rhodobacterales</taxon>
        <taxon>Roseobacteraceae</taxon>
        <taxon>Ruegeria</taxon>
    </lineage>
</organism>
<feature type="domain" description="Putative Flp pilus-assembly TadG-like N-terminal" evidence="2">
    <location>
        <begin position="32"/>
        <end position="77"/>
    </location>
</feature>
<evidence type="ECO:0000259" key="2">
    <source>
        <dbReference type="Pfam" id="PF13400"/>
    </source>
</evidence>
<dbReference type="Pfam" id="PF13400">
    <property type="entry name" value="Tad"/>
    <property type="match status" value="1"/>
</dbReference>
<keyword evidence="1" id="KW-0472">Membrane</keyword>